<dbReference type="OrthoDB" id="10503564at2759"/>
<accession>A0A8H7ERB6</accession>
<keyword evidence="2" id="KW-0812">Transmembrane</keyword>
<feature type="compositionally biased region" description="Polar residues" evidence="1">
    <location>
        <begin position="96"/>
        <end position="105"/>
    </location>
</feature>
<feature type="transmembrane region" description="Helical" evidence="2">
    <location>
        <begin position="227"/>
        <end position="243"/>
    </location>
</feature>
<keyword evidence="4" id="KW-1185">Reference proteome</keyword>
<comment type="caution">
    <text evidence="3">The sequence shown here is derived from an EMBL/GenBank/DDBJ whole genome shotgun (WGS) entry which is preliminary data.</text>
</comment>
<protein>
    <submittedName>
        <fullName evidence="3">Uncharacterized protein</fullName>
    </submittedName>
</protein>
<feature type="region of interest" description="Disordered" evidence="1">
    <location>
        <begin position="77"/>
        <end position="105"/>
    </location>
</feature>
<feature type="region of interest" description="Disordered" evidence="1">
    <location>
        <begin position="39"/>
        <end position="61"/>
    </location>
</feature>
<feature type="compositionally biased region" description="Basic and acidic residues" evidence="1">
    <location>
        <begin position="77"/>
        <end position="95"/>
    </location>
</feature>
<dbReference type="Proteomes" id="UP000605846">
    <property type="component" value="Unassembled WGS sequence"/>
</dbReference>
<reference evidence="3" key="1">
    <citation type="submission" date="2020-01" db="EMBL/GenBank/DDBJ databases">
        <title>Genome Sequencing of Three Apophysomyces-Like Fungal Strains Confirms a Novel Fungal Genus in the Mucoromycota with divergent Burkholderia-like Endosymbiotic Bacteria.</title>
        <authorList>
            <person name="Stajich J.E."/>
            <person name="Macias A.M."/>
            <person name="Carter-House D."/>
            <person name="Lovett B."/>
            <person name="Kasson L.R."/>
            <person name="Berry K."/>
            <person name="Grigoriev I."/>
            <person name="Chang Y."/>
            <person name="Spatafora J."/>
            <person name="Kasson M.T."/>
        </authorList>
    </citation>
    <scope>NUCLEOTIDE SEQUENCE</scope>
    <source>
        <strain evidence="3">NRRL A-21654</strain>
    </source>
</reference>
<evidence type="ECO:0000256" key="2">
    <source>
        <dbReference type="SAM" id="Phobius"/>
    </source>
</evidence>
<sequence>MAYGYIEHYGNTNDRGPDEIIIDLIVAHQDNERDKTLSVQQPKGVSGQLAERGKNWDEGYGPDLEIENKMKTNASKVKVDPTNEGPLFEKSDATSRMDSLPSMSLPQKNMDYHTIPIKDASYIEQIHPVITFTAGQTMVPLLRDVSKVEVAIASTMPVTGEITASRSSSLLYNAPVETTFVPTMPIHAPSRQRPALAELETASFSGLSLGQMGFLPTNGATVFDSSSIWWLWLNVTILFMVWLRDDRQAW</sequence>
<dbReference type="AlphaFoldDB" id="A0A8H7ERB6"/>
<keyword evidence="2" id="KW-0472">Membrane</keyword>
<evidence type="ECO:0000313" key="4">
    <source>
        <dbReference type="Proteomes" id="UP000605846"/>
    </source>
</evidence>
<name>A0A8H7ERB6_9FUNG</name>
<proteinExistence type="predicted"/>
<gene>
    <name evidence="3" type="ORF">EC973_006907</name>
</gene>
<keyword evidence="2" id="KW-1133">Transmembrane helix</keyword>
<evidence type="ECO:0000256" key="1">
    <source>
        <dbReference type="SAM" id="MobiDB-lite"/>
    </source>
</evidence>
<evidence type="ECO:0000313" key="3">
    <source>
        <dbReference type="EMBL" id="KAF7727908.1"/>
    </source>
</evidence>
<dbReference type="EMBL" id="JABAYA010000047">
    <property type="protein sequence ID" value="KAF7727908.1"/>
    <property type="molecule type" value="Genomic_DNA"/>
</dbReference>
<organism evidence="3 4">
    <name type="scientific">Apophysomyces ossiformis</name>
    <dbReference type="NCBI Taxonomy" id="679940"/>
    <lineage>
        <taxon>Eukaryota</taxon>
        <taxon>Fungi</taxon>
        <taxon>Fungi incertae sedis</taxon>
        <taxon>Mucoromycota</taxon>
        <taxon>Mucoromycotina</taxon>
        <taxon>Mucoromycetes</taxon>
        <taxon>Mucorales</taxon>
        <taxon>Mucorineae</taxon>
        <taxon>Mucoraceae</taxon>
        <taxon>Apophysomyces</taxon>
    </lineage>
</organism>